<reference evidence="2 3" key="1">
    <citation type="journal article" date="2017" name="Int. J. Syst. Evol. Microbiol.">
        <title>Marinicauda algicola sp. nov., isolated from a marine red alga Rhodosorus marinus.</title>
        <authorList>
            <person name="Jeong S.E."/>
            <person name="Jeon S.H."/>
            <person name="Chun B.H."/>
            <person name="Kim D.W."/>
            <person name="Jeon C.O."/>
        </authorList>
    </citation>
    <scope>NUCLEOTIDE SEQUENCE [LARGE SCALE GENOMIC DNA]</scope>
    <source>
        <strain evidence="2 3">JCM 31718</strain>
    </source>
</reference>
<keyword evidence="3" id="KW-1185">Reference proteome</keyword>
<sequence length="89" mass="9922">MRLLLSVTAGIFGALSLAACTTPNDAEREARLQERLAMADEAGLVCSYEQIMGSLRRERVCRSPDEIARAREEAFRETDRIQRATPGPR</sequence>
<organism evidence="2 3">
    <name type="scientific">Marinicauda algicola</name>
    <dbReference type="NCBI Taxonomy" id="2029849"/>
    <lineage>
        <taxon>Bacteria</taxon>
        <taxon>Pseudomonadati</taxon>
        <taxon>Pseudomonadota</taxon>
        <taxon>Alphaproteobacteria</taxon>
        <taxon>Maricaulales</taxon>
        <taxon>Maricaulaceae</taxon>
        <taxon>Marinicauda</taxon>
    </lineage>
</organism>
<evidence type="ECO:0008006" key="4">
    <source>
        <dbReference type="Google" id="ProtNLM"/>
    </source>
</evidence>
<evidence type="ECO:0000313" key="3">
    <source>
        <dbReference type="Proteomes" id="UP000308054"/>
    </source>
</evidence>
<dbReference type="PROSITE" id="PS51257">
    <property type="entry name" value="PROKAR_LIPOPROTEIN"/>
    <property type="match status" value="1"/>
</dbReference>
<feature type="signal peptide" evidence="1">
    <location>
        <begin position="1"/>
        <end position="18"/>
    </location>
</feature>
<name>A0A4S2H272_9PROT</name>
<dbReference type="EMBL" id="SRXW01000001">
    <property type="protein sequence ID" value="TGY89614.1"/>
    <property type="molecule type" value="Genomic_DNA"/>
</dbReference>
<dbReference type="RefSeq" id="WP_135994113.1">
    <property type="nucleotide sequence ID" value="NZ_CP071057.1"/>
</dbReference>
<dbReference type="OrthoDB" id="7634712at2"/>
<accession>A0A4S2H272</accession>
<evidence type="ECO:0000256" key="1">
    <source>
        <dbReference type="SAM" id="SignalP"/>
    </source>
</evidence>
<proteinExistence type="predicted"/>
<keyword evidence="1" id="KW-0732">Signal</keyword>
<dbReference type="Proteomes" id="UP000308054">
    <property type="component" value="Unassembled WGS sequence"/>
</dbReference>
<feature type="chain" id="PRO_5020672365" description="Lipoprotein" evidence="1">
    <location>
        <begin position="19"/>
        <end position="89"/>
    </location>
</feature>
<dbReference type="AlphaFoldDB" id="A0A4S2H272"/>
<evidence type="ECO:0000313" key="2">
    <source>
        <dbReference type="EMBL" id="TGY89614.1"/>
    </source>
</evidence>
<protein>
    <recommendedName>
        <fullName evidence="4">Lipoprotein</fullName>
    </recommendedName>
</protein>
<comment type="caution">
    <text evidence="2">The sequence shown here is derived from an EMBL/GenBank/DDBJ whole genome shotgun (WGS) entry which is preliminary data.</text>
</comment>
<gene>
    <name evidence="2" type="ORF">E5163_00255</name>
</gene>